<sequence>MRHRPGRAEQHAALELNTVSPLPEGAQSAGDSCWVWSEDYTCAATALSDDCQELIGRGCTQVGSDCVDRLTSGACDLNERTYSCQTSLAVQTQRTVCDQAAFCQGGGCFDTSHPANQGFRQGHGHAGPDSPPQSSNGLTSRGSTWASSSRKSRPACAYPLRRRSGRGSGAPSSSASIVTTTGDD</sequence>
<reference evidence="2 3" key="1">
    <citation type="submission" date="2018-05" db="EMBL/GenBank/DDBJ databases">
        <title>Integrated omic analyses show evidence that a Ca. Accumulibacter phosphatis strain performs denitrification under micro-aerobic conditions.</title>
        <authorList>
            <person name="Camejo P.Y."/>
            <person name="Katherine M.D."/>
            <person name="Daniel N.R."/>
        </authorList>
    </citation>
    <scope>NUCLEOTIDE SEQUENCE [LARGE SCALE GENOMIC DNA]</scope>
    <source>
        <strain evidence="2">UW-LDO-IC</strain>
    </source>
</reference>
<gene>
    <name evidence="2" type="ORF">DVS81_15045</name>
</gene>
<dbReference type="InterPro" id="IPR014121">
    <property type="entry name" value="TraN_Ftype"/>
</dbReference>
<feature type="region of interest" description="Disordered" evidence="1">
    <location>
        <begin position="114"/>
        <end position="184"/>
    </location>
</feature>
<dbReference type="AlphaFoldDB" id="A0A369XMU2"/>
<accession>A0A369XMU2</accession>
<name>A0A369XMU2_9PROT</name>
<dbReference type="Proteomes" id="UP000253831">
    <property type="component" value="Unassembled WGS sequence"/>
</dbReference>
<evidence type="ECO:0000313" key="2">
    <source>
        <dbReference type="EMBL" id="RDE49769.1"/>
    </source>
</evidence>
<evidence type="ECO:0008006" key="4">
    <source>
        <dbReference type="Google" id="ProtNLM"/>
    </source>
</evidence>
<proteinExistence type="predicted"/>
<evidence type="ECO:0000256" key="1">
    <source>
        <dbReference type="SAM" id="MobiDB-lite"/>
    </source>
</evidence>
<evidence type="ECO:0000313" key="3">
    <source>
        <dbReference type="Proteomes" id="UP000253831"/>
    </source>
</evidence>
<comment type="caution">
    <text evidence="2">The sequence shown here is derived from an EMBL/GenBank/DDBJ whole genome shotgun (WGS) entry which is preliminary data.</text>
</comment>
<feature type="compositionally biased region" description="Polar residues" evidence="1">
    <location>
        <begin position="132"/>
        <end position="149"/>
    </location>
</feature>
<dbReference type="Pfam" id="PF06986">
    <property type="entry name" value="F_T4SS_TraN"/>
    <property type="match status" value="1"/>
</dbReference>
<protein>
    <recommendedName>
        <fullName evidence="4">IncF plasmid conjugative transfer protein TraN</fullName>
    </recommendedName>
</protein>
<organism evidence="2 3">
    <name type="scientific">Candidatus Accumulibacter meliphilus</name>
    <dbReference type="NCBI Taxonomy" id="2211374"/>
    <lineage>
        <taxon>Bacteria</taxon>
        <taxon>Pseudomonadati</taxon>
        <taxon>Pseudomonadota</taxon>
        <taxon>Betaproteobacteria</taxon>
        <taxon>Candidatus Accumulibacter</taxon>
    </lineage>
</organism>
<dbReference type="EMBL" id="QPGA01000033">
    <property type="protein sequence ID" value="RDE49769.1"/>
    <property type="molecule type" value="Genomic_DNA"/>
</dbReference>